<gene>
    <name evidence="1" type="ORF">UFOVP41_28</name>
</gene>
<dbReference type="EMBL" id="LR796168">
    <property type="protein sequence ID" value="CAB4123331.1"/>
    <property type="molecule type" value="Genomic_DNA"/>
</dbReference>
<dbReference type="SUPFAM" id="SSF47413">
    <property type="entry name" value="lambda repressor-like DNA-binding domains"/>
    <property type="match status" value="1"/>
</dbReference>
<dbReference type="Pfam" id="PF15943">
    <property type="entry name" value="YdaS_toxin"/>
    <property type="match status" value="1"/>
</dbReference>
<dbReference type="Gene3D" id="1.10.260.40">
    <property type="entry name" value="lambda repressor-like DNA-binding domains"/>
    <property type="match status" value="1"/>
</dbReference>
<dbReference type="InterPro" id="IPR010982">
    <property type="entry name" value="Lambda_DNA-bd_dom_sf"/>
</dbReference>
<accession>A0A6J5KNF2</accession>
<reference evidence="1" key="1">
    <citation type="submission" date="2020-04" db="EMBL/GenBank/DDBJ databases">
        <authorList>
            <person name="Chiriac C."/>
            <person name="Salcher M."/>
            <person name="Ghai R."/>
            <person name="Kavagutti S V."/>
        </authorList>
    </citation>
    <scope>NUCLEOTIDE SEQUENCE</scope>
</reference>
<dbReference type="InterPro" id="IPR031856">
    <property type="entry name" value="YdaS_toxin-like"/>
</dbReference>
<proteinExistence type="predicted"/>
<organism evidence="1">
    <name type="scientific">uncultured Caudovirales phage</name>
    <dbReference type="NCBI Taxonomy" id="2100421"/>
    <lineage>
        <taxon>Viruses</taxon>
        <taxon>Duplodnaviria</taxon>
        <taxon>Heunggongvirae</taxon>
        <taxon>Uroviricota</taxon>
        <taxon>Caudoviricetes</taxon>
        <taxon>Peduoviridae</taxon>
        <taxon>Maltschvirus</taxon>
        <taxon>Maltschvirus maltsch</taxon>
    </lineage>
</organism>
<sequence length="76" mass="8307">MTDAQLIDMLGRPAKVAKLCGVTVQAVCQWRNNNAIPAAPLMLIAATIEKESAGLVTRKDLFPSTWQIIWPELSTV</sequence>
<protein>
    <submittedName>
        <fullName evidence="1">Bacterial antitoxin YdaS</fullName>
    </submittedName>
</protein>
<name>A0A6J5KNF2_9CAUD</name>
<dbReference type="GO" id="GO:0003677">
    <property type="term" value="F:DNA binding"/>
    <property type="evidence" value="ECO:0007669"/>
    <property type="project" value="InterPro"/>
</dbReference>
<evidence type="ECO:0000313" key="1">
    <source>
        <dbReference type="EMBL" id="CAB4123331.1"/>
    </source>
</evidence>